<keyword evidence="2" id="KW-0813">Transport</keyword>
<dbReference type="RefSeq" id="WP_211800715.1">
    <property type="nucleotide sequence ID" value="NZ_JAGSCS010000006.1"/>
</dbReference>
<feature type="transmembrane region" description="Helical" evidence="7">
    <location>
        <begin position="96"/>
        <end position="114"/>
    </location>
</feature>
<dbReference type="Pfam" id="PF02508">
    <property type="entry name" value="Rnf-Nqr"/>
    <property type="match status" value="1"/>
</dbReference>
<evidence type="ECO:0000256" key="2">
    <source>
        <dbReference type="ARBA" id="ARBA00022448"/>
    </source>
</evidence>
<dbReference type="InterPro" id="IPR003667">
    <property type="entry name" value="NqrDE/RnfAE"/>
</dbReference>
<accession>A0A941CQM5</accession>
<keyword evidence="3 7" id="KW-0812">Transmembrane</keyword>
<evidence type="ECO:0000256" key="3">
    <source>
        <dbReference type="ARBA" id="ARBA00022692"/>
    </source>
</evidence>
<evidence type="ECO:0000313" key="9">
    <source>
        <dbReference type="Proteomes" id="UP000675379"/>
    </source>
</evidence>
<proteinExistence type="predicted"/>
<keyword evidence="5 7" id="KW-1133">Transmembrane helix</keyword>
<feature type="transmembrane region" description="Helical" evidence="7">
    <location>
        <begin position="126"/>
        <end position="144"/>
    </location>
</feature>
<dbReference type="PANTHER" id="PTHR30586:SF0">
    <property type="entry name" value="ION-TRANSLOCATING OXIDOREDUCTASE COMPLEX SUBUNIT E"/>
    <property type="match status" value="1"/>
</dbReference>
<feature type="transmembrane region" description="Helical" evidence="7">
    <location>
        <begin position="36"/>
        <end position="55"/>
    </location>
</feature>
<dbReference type="PIRSF" id="PIRSF006102">
    <property type="entry name" value="NQR_DE"/>
    <property type="match status" value="1"/>
</dbReference>
<dbReference type="GO" id="GO:0012505">
    <property type="term" value="C:endomembrane system"/>
    <property type="evidence" value="ECO:0007669"/>
    <property type="project" value="UniProtKB-SubCell"/>
</dbReference>
<dbReference type="Proteomes" id="UP000675379">
    <property type="component" value="Unassembled WGS sequence"/>
</dbReference>
<protein>
    <submittedName>
        <fullName evidence="8">Uncharacterized protein</fullName>
    </submittedName>
</protein>
<dbReference type="PANTHER" id="PTHR30586">
    <property type="entry name" value="ELECTRON TRANSPORT COMPLEX PROTEIN RNFE"/>
    <property type="match status" value="1"/>
</dbReference>
<evidence type="ECO:0000256" key="1">
    <source>
        <dbReference type="ARBA" id="ARBA00004127"/>
    </source>
</evidence>
<keyword evidence="6 7" id="KW-0472">Membrane</keyword>
<evidence type="ECO:0000256" key="4">
    <source>
        <dbReference type="ARBA" id="ARBA00022967"/>
    </source>
</evidence>
<evidence type="ECO:0000256" key="6">
    <source>
        <dbReference type="ARBA" id="ARBA00023136"/>
    </source>
</evidence>
<keyword evidence="9" id="KW-1185">Reference proteome</keyword>
<evidence type="ECO:0000256" key="7">
    <source>
        <dbReference type="SAM" id="Phobius"/>
    </source>
</evidence>
<feature type="transmembrane region" description="Helical" evidence="7">
    <location>
        <begin position="184"/>
        <end position="201"/>
    </location>
</feature>
<evidence type="ECO:0000313" key="8">
    <source>
        <dbReference type="EMBL" id="MBR0575993.1"/>
    </source>
</evidence>
<organism evidence="8 9">
    <name type="scientific">Proteiniclasticum sediminis</name>
    <dbReference type="NCBI Taxonomy" id="2804028"/>
    <lineage>
        <taxon>Bacteria</taxon>
        <taxon>Bacillati</taxon>
        <taxon>Bacillota</taxon>
        <taxon>Clostridia</taxon>
        <taxon>Eubacteriales</taxon>
        <taxon>Clostridiaceae</taxon>
        <taxon>Proteiniclasticum</taxon>
    </lineage>
</organism>
<name>A0A941CQM5_9CLOT</name>
<evidence type="ECO:0000256" key="5">
    <source>
        <dbReference type="ARBA" id="ARBA00022989"/>
    </source>
</evidence>
<comment type="subcellular location">
    <subcellularLocation>
        <location evidence="1">Endomembrane system</location>
        <topology evidence="1">Multi-pass membrane protein</topology>
    </subcellularLocation>
</comment>
<gene>
    <name evidence="8" type="ORF">KCG48_06520</name>
</gene>
<comment type="caution">
    <text evidence="8">The sequence shown here is derived from an EMBL/GenBank/DDBJ whole genome shotgun (WGS) entry which is preliminary data.</text>
</comment>
<feature type="transmembrane region" description="Helical" evidence="7">
    <location>
        <begin position="67"/>
        <end position="90"/>
    </location>
</feature>
<dbReference type="AlphaFoldDB" id="A0A941CQM5"/>
<keyword evidence="4" id="KW-1278">Translocase</keyword>
<dbReference type="EMBL" id="JAGSCS010000006">
    <property type="protein sequence ID" value="MBR0575993.1"/>
    <property type="molecule type" value="Genomic_DNA"/>
</dbReference>
<reference evidence="8" key="1">
    <citation type="submission" date="2021-04" db="EMBL/GenBank/DDBJ databases">
        <title>Proteiniclasticum sedimins sp. nov., an obligate anaerobic bacterium isolated from anaerobic sludge.</title>
        <authorList>
            <person name="Liu J."/>
        </authorList>
    </citation>
    <scope>NUCLEOTIDE SEQUENCE</scope>
    <source>
        <strain evidence="8">BAD-10</strain>
    </source>
</reference>
<dbReference type="GO" id="GO:0005886">
    <property type="term" value="C:plasma membrane"/>
    <property type="evidence" value="ECO:0007669"/>
    <property type="project" value="TreeGrafter"/>
</dbReference>
<sequence>MEKKKIGLFAHNPLLSLALGLTTALAVTTTLTNAAAMGVITLVLFFLTAILCGMVNKVVAQEYTWAVDVVIIAMLTKLTELLVLAFAPALAQNVGIFLPLLAANSLLFFSAGLFDDETSQGESLQEGFMAGIYYLVALLVVGFFRELLATGGIQLVNPLNGNELTGFTLIPSAYVLALFDKPEGALLTVAVVGALFAFLGSRKGGK</sequence>